<evidence type="ECO:0000256" key="1">
    <source>
        <dbReference type="ARBA" id="ARBA00008213"/>
    </source>
</evidence>
<dbReference type="PIRSF" id="PIRSF006092">
    <property type="entry name" value="GreA_GreB"/>
    <property type="match status" value="1"/>
</dbReference>
<dbReference type="Gene3D" id="1.10.287.180">
    <property type="entry name" value="Transcription elongation factor, GreA/GreB, N-terminal domain"/>
    <property type="match status" value="1"/>
</dbReference>
<dbReference type="InterPro" id="IPR022691">
    <property type="entry name" value="Tscrpt_elong_fac_GreA/B_N"/>
</dbReference>
<evidence type="ECO:0000256" key="4">
    <source>
        <dbReference type="ARBA" id="ARBA00023125"/>
    </source>
</evidence>
<dbReference type="Gene3D" id="3.10.50.30">
    <property type="entry name" value="Transcription elongation factor, GreA/GreB, C-terminal domain"/>
    <property type="match status" value="1"/>
</dbReference>
<evidence type="ECO:0000256" key="7">
    <source>
        <dbReference type="ARBA" id="ARBA00030776"/>
    </source>
</evidence>
<sequence>MHVGLAATGVRTLTQVGPRCYAGRMSETEQQVIWLTQEAYQKLSDELDQLSGPGRAEVSAKIAQAREEGDLRENGGYHAAREEQGQQEARIRQLTDMLRRAQVGEAPANADEVAPGTQVTIAFDGDESDTDTFVLGSRELLGLDASVDTNVYSPQSPLGAAILGKKKGDAVSYVAPNGKSIDVTVVKVEPFPSA</sequence>
<organism evidence="12 13">
    <name type="scientific">Microlunatus ginsengisoli</name>
    <dbReference type="NCBI Taxonomy" id="363863"/>
    <lineage>
        <taxon>Bacteria</taxon>
        <taxon>Bacillati</taxon>
        <taxon>Actinomycetota</taxon>
        <taxon>Actinomycetes</taxon>
        <taxon>Propionibacteriales</taxon>
        <taxon>Propionibacteriaceae</taxon>
        <taxon>Microlunatus</taxon>
    </lineage>
</organism>
<keyword evidence="13" id="KW-1185">Reference proteome</keyword>
<dbReference type="Pfam" id="PF03449">
    <property type="entry name" value="GreA_GreB_N"/>
    <property type="match status" value="1"/>
</dbReference>
<evidence type="ECO:0000256" key="3">
    <source>
        <dbReference type="ARBA" id="ARBA00023015"/>
    </source>
</evidence>
<dbReference type="PROSITE" id="PS00829">
    <property type="entry name" value="GREAB_1"/>
    <property type="match status" value="1"/>
</dbReference>
<dbReference type="NCBIfam" id="TIGR01462">
    <property type="entry name" value="greA"/>
    <property type="match status" value="1"/>
</dbReference>
<dbReference type="SUPFAM" id="SSF54534">
    <property type="entry name" value="FKBP-like"/>
    <property type="match status" value="1"/>
</dbReference>
<dbReference type="PROSITE" id="PS00830">
    <property type="entry name" value="GREAB_2"/>
    <property type="match status" value="1"/>
</dbReference>
<dbReference type="PANTHER" id="PTHR30437:SF4">
    <property type="entry name" value="TRANSCRIPTION ELONGATION FACTOR GREA"/>
    <property type="match status" value="1"/>
</dbReference>
<evidence type="ECO:0000256" key="5">
    <source>
        <dbReference type="ARBA" id="ARBA00023163"/>
    </source>
</evidence>
<keyword evidence="12" id="KW-0648">Protein biosynthesis</keyword>
<comment type="caution">
    <text evidence="12">The sequence shown here is derived from an EMBL/GenBank/DDBJ whole genome shotgun (WGS) entry which is preliminary data.</text>
</comment>
<accession>A0ABP7ATN3</accession>
<name>A0ABP7ATN3_9ACTN</name>
<feature type="domain" description="Transcription elongation factor GreA/GreB C-terminal" evidence="10">
    <location>
        <begin position="110"/>
        <end position="189"/>
    </location>
</feature>
<evidence type="ECO:0000259" key="11">
    <source>
        <dbReference type="Pfam" id="PF03449"/>
    </source>
</evidence>
<comment type="similarity">
    <text evidence="1 8 9">Belongs to the GreA/GreB family.</text>
</comment>
<keyword evidence="5 8" id="KW-0804">Transcription</keyword>
<dbReference type="InterPro" id="IPR028624">
    <property type="entry name" value="Tscrpt_elong_fac_GreA/B"/>
</dbReference>
<dbReference type="InterPro" id="IPR023459">
    <property type="entry name" value="Tscrpt_elong_fac_GreA/B_fam"/>
</dbReference>
<dbReference type="EMBL" id="BAABAB010000050">
    <property type="protein sequence ID" value="GAA3639905.1"/>
    <property type="molecule type" value="Genomic_DNA"/>
</dbReference>
<dbReference type="InterPro" id="IPR036805">
    <property type="entry name" value="Tscrpt_elong_fac_GreA/B_N_sf"/>
</dbReference>
<reference evidence="13" key="1">
    <citation type="journal article" date="2019" name="Int. J. Syst. Evol. Microbiol.">
        <title>The Global Catalogue of Microorganisms (GCM) 10K type strain sequencing project: providing services to taxonomists for standard genome sequencing and annotation.</title>
        <authorList>
            <consortium name="The Broad Institute Genomics Platform"/>
            <consortium name="The Broad Institute Genome Sequencing Center for Infectious Disease"/>
            <person name="Wu L."/>
            <person name="Ma J."/>
        </authorList>
    </citation>
    <scope>NUCLEOTIDE SEQUENCE [LARGE SCALE GENOMIC DNA]</scope>
    <source>
        <strain evidence="13">JCM 16929</strain>
    </source>
</reference>
<dbReference type="InterPro" id="IPR036953">
    <property type="entry name" value="GreA/GreB_C_sf"/>
</dbReference>
<dbReference type="InterPro" id="IPR001437">
    <property type="entry name" value="Tscrpt_elong_fac_GreA/B_C"/>
</dbReference>
<dbReference type="PANTHER" id="PTHR30437">
    <property type="entry name" value="TRANSCRIPTION ELONGATION FACTOR GREA"/>
    <property type="match status" value="1"/>
</dbReference>
<evidence type="ECO:0000256" key="2">
    <source>
        <dbReference type="ARBA" id="ARBA00013729"/>
    </source>
</evidence>
<evidence type="ECO:0000256" key="9">
    <source>
        <dbReference type="RuleBase" id="RU000556"/>
    </source>
</evidence>
<dbReference type="SUPFAM" id="SSF46557">
    <property type="entry name" value="GreA transcript cleavage protein, N-terminal domain"/>
    <property type="match status" value="1"/>
</dbReference>
<keyword evidence="12" id="KW-0251">Elongation factor</keyword>
<protein>
    <recommendedName>
        <fullName evidence="2 8">Transcription elongation factor GreA</fullName>
    </recommendedName>
    <alternativeName>
        <fullName evidence="7 8">Transcript cleavage factor GreA</fullName>
    </alternativeName>
</protein>
<evidence type="ECO:0000313" key="12">
    <source>
        <dbReference type="EMBL" id="GAA3639905.1"/>
    </source>
</evidence>
<evidence type="ECO:0000256" key="8">
    <source>
        <dbReference type="HAMAP-Rule" id="MF_00105"/>
    </source>
</evidence>
<evidence type="ECO:0000313" key="13">
    <source>
        <dbReference type="Proteomes" id="UP001501490"/>
    </source>
</evidence>
<comment type="function">
    <text evidence="6 8 9">Necessary for efficient RNA polymerase transcription elongation past template-encoded arresting sites. The arresting sites in DNA have the property of trapping a certain fraction of elongating RNA polymerases that pass through, resulting in locked ternary complexes. Cleavage of the nascent transcript by cleavage factors such as GreA or GreB allows the resumption of elongation from the new 3'terminus. GreA releases sequences of 2 to 3 nucleotides.</text>
</comment>
<dbReference type="GO" id="GO:0003746">
    <property type="term" value="F:translation elongation factor activity"/>
    <property type="evidence" value="ECO:0007669"/>
    <property type="project" value="UniProtKB-KW"/>
</dbReference>
<evidence type="ECO:0000256" key="6">
    <source>
        <dbReference type="ARBA" id="ARBA00024916"/>
    </source>
</evidence>
<gene>
    <name evidence="8 12" type="primary">greA</name>
    <name evidence="12" type="ORF">GCM10022236_48070</name>
</gene>
<dbReference type="NCBIfam" id="NF001262">
    <property type="entry name" value="PRK00226.1-3"/>
    <property type="match status" value="1"/>
</dbReference>
<keyword evidence="4 8" id="KW-0238">DNA-binding</keyword>
<evidence type="ECO:0000259" key="10">
    <source>
        <dbReference type="Pfam" id="PF01272"/>
    </source>
</evidence>
<feature type="domain" description="Transcription elongation factor GreA/GreB N-terminal" evidence="11">
    <location>
        <begin position="33"/>
        <end position="103"/>
    </location>
</feature>
<dbReference type="HAMAP" id="MF_00105">
    <property type="entry name" value="GreA_GreB"/>
    <property type="match status" value="1"/>
</dbReference>
<dbReference type="Pfam" id="PF01272">
    <property type="entry name" value="GreA_GreB"/>
    <property type="match status" value="1"/>
</dbReference>
<dbReference type="InterPro" id="IPR006359">
    <property type="entry name" value="Tscrpt_elong_fac_GreA"/>
</dbReference>
<proteinExistence type="inferred from homology"/>
<dbReference type="Proteomes" id="UP001501490">
    <property type="component" value="Unassembled WGS sequence"/>
</dbReference>
<dbReference type="InterPro" id="IPR018151">
    <property type="entry name" value="TF_GreA/GreB_CS"/>
</dbReference>
<keyword evidence="3 8" id="KW-0805">Transcription regulation</keyword>